<name>A0A5N0YS94_9ENTE</name>
<keyword evidence="3" id="KW-0812">Transmembrane</keyword>
<protein>
    <submittedName>
        <fullName evidence="5">Beta-lactamase family protein</fullName>
    </submittedName>
</protein>
<evidence type="ECO:0000256" key="2">
    <source>
        <dbReference type="ARBA" id="ARBA00023136"/>
    </source>
</evidence>
<dbReference type="InterPro" id="IPR001466">
    <property type="entry name" value="Beta-lactam-related"/>
</dbReference>
<comment type="subcellular location">
    <subcellularLocation>
        <location evidence="1">Membrane</location>
    </subcellularLocation>
</comment>
<dbReference type="PANTHER" id="PTHR46825:SF11">
    <property type="entry name" value="PENICILLIN-BINDING PROTEIN 4"/>
    <property type="match status" value="1"/>
</dbReference>
<dbReference type="AlphaFoldDB" id="A0A5N0YS94"/>
<keyword evidence="3" id="KW-1133">Transmembrane helix</keyword>
<evidence type="ECO:0000259" key="4">
    <source>
        <dbReference type="Pfam" id="PF00144"/>
    </source>
</evidence>
<dbReference type="RefSeq" id="WP_151026375.1">
    <property type="nucleotide sequence ID" value="NZ_SJOV01000013.1"/>
</dbReference>
<keyword evidence="2 3" id="KW-0472">Membrane</keyword>
<dbReference type="SUPFAM" id="SSF56601">
    <property type="entry name" value="beta-lactamase/transpeptidase-like"/>
    <property type="match status" value="1"/>
</dbReference>
<evidence type="ECO:0000256" key="3">
    <source>
        <dbReference type="SAM" id="Phobius"/>
    </source>
</evidence>
<gene>
    <name evidence="5" type="ORF">F6X95_08635</name>
</gene>
<dbReference type="InterPro" id="IPR012338">
    <property type="entry name" value="Beta-lactam/transpept-like"/>
</dbReference>
<evidence type="ECO:0000313" key="6">
    <source>
        <dbReference type="Proteomes" id="UP000326078"/>
    </source>
</evidence>
<dbReference type="Gene3D" id="3.40.710.10">
    <property type="entry name" value="DD-peptidase/beta-lactamase superfamily"/>
    <property type="match status" value="1"/>
</dbReference>
<organism evidence="5 6">
    <name type="scientific">Enterococcus durans</name>
    <dbReference type="NCBI Taxonomy" id="53345"/>
    <lineage>
        <taxon>Bacteria</taxon>
        <taxon>Bacillati</taxon>
        <taxon>Bacillota</taxon>
        <taxon>Bacilli</taxon>
        <taxon>Lactobacillales</taxon>
        <taxon>Enterococcaceae</taxon>
        <taxon>Enterococcus</taxon>
    </lineage>
</organism>
<dbReference type="InterPro" id="IPR050491">
    <property type="entry name" value="AmpC-like"/>
</dbReference>
<feature type="domain" description="Beta-lactamase-related" evidence="4">
    <location>
        <begin position="81"/>
        <end position="355"/>
    </location>
</feature>
<dbReference type="Proteomes" id="UP000326078">
    <property type="component" value="Unassembled WGS sequence"/>
</dbReference>
<evidence type="ECO:0000256" key="1">
    <source>
        <dbReference type="ARBA" id="ARBA00004370"/>
    </source>
</evidence>
<dbReference type="Pfam" id="PF00144">
    <property type="entry name" value="Beta-lactamase"/>
    <property type="match status" value="1"/>
</dbReference>
<sequence length="389" mass="44269">MKKGKHAKKRKYPFLLIVIALLSLGAFSTGTILGWQFYNNEHSQIVAHAQSAQKKLILTTNEQQLVEKIDQLLRKNDYIGSIYVKKNNHVIMEKGYGYANKLTQQPNDPSLYYQIGSVQKALTTLLILKQVERGHLSLDTKLAQFYPQIAGSQQITIRDLLYMRSGLHRTASPTIPMTDEEVVQFAIQHLKFTDYQTYHYEPLNFTILTGILIKLTNQPYEKLLTDDIIQPLGLQHTKFYDQVKNSSNHALSYQMSKEDDYFKPLTESETEIHNELGTGNISMSVYDLDTLFTQALSGKIVSKDILFSLWRENANGHPYSGGVYSGNNYILTQGNINRFHSVAVFRRDLQDAVVLESNIQADKNIKLAAPDIRNQIYDLMEGTNQLANG</sequence>
<comment type="caution">
    <text evidence="5">The sequence shown here is derived from an EMBL/GenBank/DDBJ whole genome shotgun (WGS) entry which is preliminary data.</text>
</comment>
<proteinExistence type="predicted"/>
<dbReference type="EMBL" id="VYUT01000011">
    <property type="protein sequence ID" value="KAA9205138.1"/>
    <property type="molecule type" value="Genomic_DNA"/>
</dbReference>
<reference evidence="5 6" key="1">
    <citation type="submission" date="2019-09" db="EMBL/GenBank/DDBJ databases">
        <title>Vancomyinc resistant enterococci isolated from farm animals in Switzerland.</title>
        <authorList>
            <person name="Stevens M.J.A."/>
            <person name="Stephan R."/>
            <person name="Morach M."/>
            <person name="Nuesch-Inderbinen M."/>
        </authorList>
    </citation>
    <scope>NUCLEOTIDE SEQUENCE [LARGE SCALE GENOMIC DNA]</scope>
    <source>
        <strain evidence="5 6">GH27</strain>
    </source>
</reference>
<dbReference type="GO" id="GO:0016020">
    <property type="term" value="C:membrane"/>
    <property type="evidence" value="ECO:0007669"/>
    <property type="project" value="UniProtKB-SubCell"/>
</dbReference>
<accession>A0A5N0YS94</accession>
<evidence type="ECO:0000313" key="5">
    <source>
        <dbReference type="EMBL" id="KAA9205138.1"/>
    </source>
</evidence>
<dbReference type="PANTHER" id="PTHR46825">
    <property type="entry name" value="D-ALANYL-D-ALANINE-CARBOXYPEPTIDASE/ENDOPEPTIDASE AMPH"/>
    <property type="match status" value="1"/>
</dbReference>
<feature type="transmembrane region" description="Helical" evidence="3">
    <location>
        <begin position="12"/>
        <end position="38"/>
    </location>
</feature>